<feature type="chain" id="PRO_5018199514" evidence="1">
    <location>
        <begin position="20"/>
        <end position="90"/>
    </location>
</feature>
<sequence>IVKCSGVTWLLRMLFQCHWWGRSPVDLANLFPQRAHANGPRLVLKLLGSPWVRKLFSQVLQTNGLSPVWILLWRVRLASWVKLFSQYEHW</sequence>
<reference evidence="2" key="2">
    <citation type="submission" date="2025-08" db="UniProtKB">
        <authorList>
            <consortium name="Ensembl"/>
        </authorList>
    </citation>
    <scope>IDENTIFICATION</scope>
</reference>
<feature type="signal peptide" evidence="1">
    <location>
        <begin position="1"/>
        <end position="19"/>
    </location>
</feature>
<accession>A0A3P8U470</accession>
<dbReference type="GeneTree" id="ENSGT00940000179382"/>
<protein>
    <submittedName>
        <fullName evidence="2">Uncharacterized protein</fullName>
    </submittedName>
</protein>
<keyword evidence="3" id="KW-1185">Reference proteome</keyword>
<dbReference type="Ensembl" id="ENSAPET00000030902.1">
    <property type="protein sequence ID" value="ENSAPEP00000030097.1"/>
    <property type="gene ID" value="ENSAPEG00000021383.1"/>
</dbReference>
<reference evidence="2" key="3">
    <citation type="submission" date="2025-09" db="UniProtKB">
        <authorList>
            <consortium name="Ensembl"/>
        </authorList>
    </citation>
    <scope>IDENTIFICATION</scope>
</reference>
<evidence type="ECO:0000313" key="3">
    <source>
        <dbReference type="Proteomes" id="UP000265080"/>
    </source>
</evidence>
<reference evidence="2 3" key="1">
    <citation type="submission" date="2018-03" db="EMBL/GenBank/DDBJ databases">
        <title>Finding Nemo's genes: A chromosome-scale reference assembly of the genome of the orange clownfish Amphiprion percula.</title>
        <authorList>
            <person name="Lehmann R."/>
        </authorList>
    </citation>
    <scope>NUCLEOTIDE SEQUENCE</scope>
</reference>
<organism evidence="2 3">
    <name type="scientific">Amphiprion percula</name>
    <name type="common">Orange clownfish</name>
    <name type="synonym">Lutjanus percula</name>
    <dbReference type="NCBI Taxonomy" id="161767"/>
    <lineage>
        <taxon>Eukaryota</taxon>
        <taxon>Metazoa</taxon>
        <taxon>Chordata</taxon>
        <taxon>Craniata</taxon>
        <taxon>Vertebrata</taxon>
        <taxon>Euteleostomi</taxon>
        <taxon>Actinopterygii</taxon>
        <taxon>Neopterygii</taxon>
        <taxon>Teleostei</taxon>
        <taxon>Neoteleostei</taxon>
        <taxon>Acanthomorphata</taxon>
        <taxon>Ovalentaria</taxon>
        <taxon>Pomacentridae</taxon>
        <taxon>Amphiprion</taxon>
    </lineage>
</organism>
<evidence type="ECO:0000313" key="2">
    <source>
        <dbReference type="Ensembl" id="ENSAPEP00000030097.1"/>
    </source>
</evidence>
<dbReference type="Proteomes" id="UP000265080">
    <property type="component" value="Chromosome 21"/>
</dbReference>
<dbReference type="AlphaFoldDB" id="A0A3P8U470"/>
<proteinExistence type="predicted"/>
<name>A0A3P8U470_AMPPE</name>
<evidence type="ECO:0000256" key="1">
    <source>
        <dbReference type="SAM" id="SignalP"/>
    </source>
</evidence>
<keyword evidence="1" id="KW-0732">Signal</keyword>